<organism evidence="2 3">
    <name type="scientific">Symbiodinium microadriaticum</name>
    <name type="common">Dinoflagellate</name>
    <name type="synonym">Zooxanthella microadriatica</name>
    <dbReference type="NCBI Taxonomy" id="2951"/>
    <lineage>
        <taxon>Eukaryota</taxon>
        <taxon>Sar</taxon>
        <taxon>Alveolata</taxon>
        <taxon>Dinophyceae</taxon>
        <taxon>Suessiales</taxon>
        <taxon>Symbiodiniaceae</taxon>
        <taxon>Symbiodinium</taxon>
    </lineage>
</organism>
<evidence type="ECO:0000313" key="2">
    <source>
        <dbReference type="EMBL" id="OLP95451.1"/>
    </source>
</evidence>
<gene>
    <name evidence="2" type="ORF">AK812_SmicGene22424</name>
</gene>
<sequence length="560" mass="60543">MTRNLVRITGRRPGKLETRLLSGRQKDLREGECVVNVVEGQGSEMWEVSTGRCASTGTAEQRLLSKEEFESLSKTGSLAVSYTPSGEDLEEVDVGLPAMSVLASVQVPKTSGEQRTRLQPEYTRNDLDSQPQRHIRQIVLTSSVAMAYPCTCSCSCGWYPPVQVEGAPADAWWKEAIRHETENRWYVRQLPGAWAATFGGSQVGELIRHQVEPASDRSFRPFGRRVLAEPRESEEFKKVMTWVDQESEPRARPARQPSQPCQPCAPTTPTPAPVPAPAVPLSAPAPTPAAPAPAGLPSFSAYGAEPATPTAPGAPVPAQVVRPPIPEVPPGMRLEPVTFVQTAEPVSREVASAEVQPSPSLAPPAEVTDEKDSTLVPGDFQLAGRPAAASMEQATKETLDAKLGVVKAAAKLKVSSGRKETREKSKGRMQGRQKEAEDQWISRQKPKLGGWSVLRQSSMPSRGTQVRASSVQRQKEAPFETPRPASCTRAAVRSQPQQFRPPPRTAAEPLTASSKGHQCSHSQVHRSSARQEGGCVVHSGAMKRSGSEPRSRGSGPARWA</sequence>
<feature type="compositionally biased region" description="Pro residues" evidence="1">
    <location>
        <begin position="266"/>
        <end position="291"/>
    </location>
</feature>
<feature type="compositionally biased region" description="Polar residues" evidence="1">
    <location>
        <begin position="454"/>
        <end position="472"/>
    </location>
</feature>
<protein>
    <submittedName>
        <fullName evidence="2">Uncharacterized protein</fullName>
    </submittedName>
</protein>
<evidence type="ECO:0000256" key="1">
    <source>
        <dbReference type="SAM" id="MobiDB-lite"/>
    </source>
</evidence>
<name>A0A1Q9DJW4_SYMMI</name>
<dbReference type="OrthoDB" id="446445at2759"/>
<dbReference type="Proteomes" id="UP000186817">
    <property type="component" value="Unassembled WGS sequence"/>
</dbReference>
<evidence type="ECO:0000313" key="3">
    <source>
        <dbReference type="Proteomes" id="UP000186817"/>
    </source>
</evidence>
<feature type="compositionally biased region" description="Low complexity" evidence="1">
    <location>
        <begin position="254"/>
        <end position="265"/>
    </location>
</feature>
<feature type="compositionally biased region" description="Polar residues" evidence="1">
    <location>
        <begin position="511"/>
        <end position="522"/>
    </location>
</feature>
<comment type="caution">
    <text evidence="2">The sequence shown here is derived from an EMBL/GenBank/DDBJ whole genome shotgun (WGS) entry which is preliminary data.</text>
</comment>
<proteinExistence type="predicted"/>
<accession>A0A1Q9DJW4</accession>
<feature type="region of interest" description="Disordered" evidence="1">
    <location>
        <begin position="244"/>
        <end position="292"/>
    </location>
</feature>
<feature type="region of interest" description="Disordered" evidence="1">
    <location>
        <begin position="350"/>
        <end position="371"/>
    </location>
</feature>
<feature type="region of interest" description="Disordered" evidence="1">
    <location>
        <begin position="410"/>
        <end position="560"/>
    </location>
</feature>
<dbReference type="EMBL" id="LSRX01000502">
    <property type="protein sequence ID" value="OLP95451.1"/>
    <property type="molecule type" value="Genomic_DNA"/>
</dbReference>
<dbReference type="AlphaFoldDB" id="A0A1Q9DJW4"/>
<feature type="compositionally biased region" description="Basic and acidic residues" evidence="1">
    <location>
        <begin position="417"/>
        <end position="437"/>
    </location>
</feature>
<keyword evidence="3" id="KW-1185">Reference proteome</keyword>
<reference evidence="2 3" key="1">
    <citation type="submission" date="2016-02" db="EMBL/GenBank/DDBJ databases">
        <title>Genome analysis of coral dinoflagellate symbionts highlights evolutionary adaptations to a symbiotic lifestyle.</title>
        <authorList>
            <person name="Aranda M."/>
            <person name="Li Y."/>
            <person name="Liew Y.J."/>
            <person name="Baumgarten S."/>
            <person name="Simakov O."/>
            <person name="Wilson M."/>
            <person name="Piel J."/>
            <person name="Ashoor H."/>
            <person name="Bougouffa S."/>
            <person name="Bajic V.B."/>
            <person name="Ryu T."/>
            <person name="Ravasi T."/>
            <person name="Bayer T."/>
            <person name="Micklem G."/>
            <person name="Kim H."/>
            <person name="Bhak J."/>
            <person name="Lajeunesse T.C."/>
            <person name="Voolstra C.R."/>
        </authorList>
    </citation>
    <scope>NUCLEOTIDE SEQUENCE [LARGE SCALE GENOMIC DNA]</scope>
    <source>
        <strain evidence="2 3">CCMP2467</strain>
    </source>
</reference>